<comment type="caution">
    <text evidence="1">The sequence shown here is derived from an EMBL/GenBank/DDBJ whole genome shotgun (WGS) entry which is preliminary data.</text>
</comment>
<accession>A0ACC0NBJ4</accession>
<reference evidence="1" key="1">
    <citation type="submission" date="2022-02" db="EMBL/GenBank/DDBJ databases">
        <title>Plant Genome Project.</title>
        <authorList>
            <person name="Zhang R.-G."/>
        </authorList>
    </citation>
    <scope>NUCLEOTIDE SEQUENCE</scope>
    <source>
        <strain evidence="1">AT1</strain>
    </source>
</reference>
<evidence type="ECO:0000313" key="2">
    <source>
        <dbReference type="Proteomes" id="UP001062846"/>
    </source>
</evidence>
<organism evidence="1 2">
    <name type="scientific">Rhododendron molle</name>
    <name type="common">Chinese azalea</name>
    <name type="synonym">Azalea mollis</name>
    <dbReference type="NCBI Taxonomy" id="49168"/>
    <lineage>
        <taxon>Eukaryota</taxon>
        <taxon>Viridiplantae</taxon>
        <taxon>Streptophyta</taxon>
        <taxon>Embryophyta</taxon>
        <taxon>Tracheophyta</taxon>
        <taxon>Spermatophyta</taxon>
        <taxon>Magnoliopsida</taxon>
        <taxon>eudicotyledons</taxon>
        <taxon>Gunneridae</taxon>
        <taxon>Pentapetalae</taxon>
        <taxon>asterids</taxon>
        <taxon>Ericales</taxon>
        <taxon>Ericaceae</taxon>
        <taxon>Ericoideae</taxon>
        <taxon>Rhodoreae</taxon>
        <taxon>Rhododendron</taxon>
    </lineage>
</organism>
<dbReference type="Proteomes" id="UP001062846">
    <property type="component" value="Chromosome 6"/>
</dbReference>
<dbReference type="EMBL" id="CM046393">
    <property type="protein sequence ID" value="KAI8550002.1"/>
    <property type="molecule type" value="Genomic_DNA"/>
</dbReference>
<proteinExistence type="predicted"/>
<sequence>MPQRDRKGPPTGRCPVRARTRFADQYQEDGQSRPSRCWPQQAQHHPTGEIRRVHFIRDVFVCVRKIICNLACSRIV</sequence>
<protein>
    <submittedName>
        <fullName evidence="1">Uncharacterized protein</fullName>
    </submittedName>
</protein>
<gene>
    <name evidence="1" type="ORF">RHMOL_Rhmol06G0069800</name>
</gene>
<evidence type="ECO:0000313" key="1">
    <source>
        <dbReference type="EMBL" id="KAI8550002.1"/>
    </source>
</evidence>
<keyword evidence="2" id="KW-1185">Reference proteome</keyword>
<name>A0ACC0NBJ4_RHOML</name>